<accession>A0ABY4RJE5</accession>
<dbReference type="Pfam" id="PF13790">
    <property type="entry name" value="SR1P"/>
    <property type="match status" value="1"/>
</dbReference>
<gene>
    <name evidence="1" type="ORF">SK3146_01745</name>
</gene>
<protein>
    <recommendedName>
        <fullName evidence="3">GapA-binding peptide SR1P</fullName>
    </recommendedName>
</protein>
<evidence type="ECO:0008006" key="3">
    <source>
        <dbReference type="Google" id="ProtNLM"/>
    </source>
</evidence>
<dbReference type="Proteomes" id="UP001057134">
    <property type="component" value="Chromosome"/>
</dbReference>
<keyword evidence="2" id="KW-1185">Reference proteome</keyword>
<evidence type="ECO:0000313" key="1">
    <source>
        <dbReference type="EMBL" id="UQZ82587.1"/>
    </source>
</evidence>
<organism evidence="1 2">
    <name type="scientific">Paenibacillus konkukensis</name>
    <dbReference type="NCBI Taxonomy" id="2020716"/>
    <lineage>
        <taxon>Bacteria</taxon>
        <taxon>Bacillati</taxon>
        <taxon>Bacillota</taxon>
        <taxon>Bacilli</taxon>
        <taxon>Bacillales</taxon>
        <taxon>Paenibacillaceae</taxon>
        <taxon>Paenibacillus</taxon>
    </lineage>
</organism>
<evidence type="ECO:0000313" key="2">
    <source>
        <dbReference type="Proteomes" id="UP001057134"/>
    </source>
</evidence>
<reference evidence="1" key="1">
    <citation type="submission" date="2018-02" db="EMBL/GenBank/DDBJ databases">
        <authorList>
            <person name="Kim S.-K."/>
            <person name="Jung H.-I."/>
            <person name="Lee S.-W."/>
        </authorList>
    </citation>
    <scope>NUCLEOTIDE SEQUENCE</scope>
    <source>
        <strain evidence="1">SK3146</strain>
    </source>
</reference>
<proteinExistence type="predicted"/>
<dbReference type="EMBL" id="CP027059">
    <property type="protein sequence ID" value="UQZ82587.1"/>
    <property type="molecule type" value="Genomic_DNA"/>
</dbReference>
<dbReference type="RefSeq" id="WP_249864707.1">
    <property type="nucleotide sequence ID" value="NZ_CP027059.1"/>
</dbReference>
<dbReference type="InterPro" id="IPR025236">
    <property type="entry name" value="SR1P"/>
</dbReference>
<name>A0ABY4RJE5_9BACL</name>
<sequence>MRSISGGSVNLGVIVCKHCGEMIDTVDTEKVVTFYSQCDHERCKQLSHRSQWTSDSDDRDLAVIKP</sequence>
<reference evidence="1" key="2">
    <citation type="journal article" date="2021" name="J Anim Sci Technol">
        <title>Complete genome sequence of Paenibacillus konkukensis sp. nov. SK3146 as a potential probiotic strain.</title>
        <authorList>
            <person name="Jung H.I."/>
            <person name="Park S."/>
            <person name="Niu K.M."/>
            <person name="Lee S.W."/>
            <person name="Kothari D."/>
            <person name="Yi K.J."/>
            <person name="Kim S.K."/>
        </authorList>
    </citation>
    <scope>NUCLEOTIDE SEQUENCE</scope>
    <source>
        <strain evidence="1">SK3146</strain>
    </source>
</reference>